<reference evidence="3 4" key="1">
    <citation type="submission" date="2018-08" db="EMBL/GenBank/DDBJ databases">
        <title>Genomic Encyclopedia of Archaeal and Bacterial Type Strains, Phase II (KMG-II): from individual species to whole genera.</title>
        <authorList>
            <person name="Goeker M."/>
        </authorList>
    </citation>
    <scope>NUCLEOTIDE SEQUENCE [LARGE SCALE GENOMIC DNA]</scope>
    <source>
        <strain evidence="3 4">DSM 5002</strain>
    </source>
</reference>
<accession>A0A397QBK2</accession>
<feature type="domain" description="DUF6969" evidence="2">
    <location>
        <begin position="25"/>
        <end position="210"/>
    </location>
</feature>
<keyword evidence="4" id="KW-1185">Reference proteome</keyword>
<comment type="caution">
    <text evidence="3">The sequence shown here is derived from an EMBL/GenBank/DDBJ whole genome shotgun (WGS) entry which is preliminary data.</text>
</comment>
<dbReference type="Proteomes" id="UP000266273">
    <property type="component" value="Unassembled WGS sequence"/>
</dbReference>
<organism evidence="3 4">
    <name type="scientific">Dichotomicrobium thermohalophilum</name>
    <dbReference type="NCBI Taxonomy" id="933063"/>
    <lineage>
        <taxon>Bacteria</taxon>
        <taxon>Pseudomonadati</taxon>
        <taxon>Pseudomonadota</taxon>
        <taxon>Alphaproteobacteria</taxon>
        <taxon>Hyphomicrobiales</taxon>
        <taxon>Hyphomicrobiaceae</taxon>
        <taxon>Dichotomicrobium</taxon>
    </lineage>
</organism>
<evidence type="ECO:0000313" key="3">
    <source>
        <dbReference type="EMBL" id="RIA56867.1"/>
    </source>
</evidence>
<name>A0A397QBK2_9HYPH</name>
<feature type="compositionally biased region" description="Polar residues" evidence="1">
    <location>
        <begin position="1"/>
        <end position="24"/>
    </location>
</feature>
<sequence length="225" mass="24614">MRHNQAAASDTATDNPSPTPSQGQHRAAMDLVACLQSFAVQNTNAVLAILGDTPFVANKHYPEGDLVFGGGLWRAYYHAHDMPGAPDSRMHGHFHVFARPDANFGYAHVIGLAVDGNGQPLKWFTTNHWVTGEAWRPGEELAACVPPVEPEDAPPAARWLSAMLRFGAPAFPELLAERDATLAAHRARTEQSEEEARADRTLYLLSQREIDLMEELRAALALEGD</sequence>
<dbReference type="EMBL" id="QXDF01000001">
    <property type="protein sequence ID" value="RIA56867.1"/>
    <property type="molecule type" value="Genomic_DNA"/>
</dbReference>
<evidence type="ECO:0000259" key="2">
    <source>
        <dbReference type="Pfam" id="PF22308"/>
    </source>
</evidence>
<evidence type="ECO:0000256" key="1">
    <source>
        <dbReference type="SAM" id="MobiDB-lite"/>
    </source>
</evidence>
<dbReference type="RefSeq" id="WP_147361543.1">
    <property type="nucleotide sequence ID" value="NZ_QXDF01000001.1"/>
</dbReference>
<protein>
    <recommendedName>
        <fullName evidence="2">DUF6969 domain-containing protein</fullName>
    </recommendedName>
</protein>
<evidence type="ECO:0000313" key="4">
    <source>
        <dbReference type="Proteomes" id="UP000266273"/>
    </source>
</evidence>
<dbReference type="InterPro" id="IPR054242">
    <property type="entry name" value="DUF6969"/>
</dbReference>
<dbReference type="OrthoDB" id="6115415at2"/>
<gene>
    <name evidence="3" type="ORF">BXY53_1980</name>
</gene>
<dbReference type="AlphaFoldDB" id="A0A397QBK2"/>
<feature type="region of interest" description="Disordered" evidence="1">
    <location>
        <begin position="1"/>
        <end position="25"/>
    </location>
</feature>
<dbReference type="Pfam" id="PF22308">
    <property type="entry name" value="DUF6969"/>
    <property type="match status" value="1"/>
</dbReference>
<proteinExistence type="predicted"/>